<evidence type="ECO:0000313" key="2">
    <source>
        <dbReference type="Proteomes" id="UP000324222"/>
    </source>
</evidence>
<dbReference type="Proteomes" id="UP000324222">
    <property type="component" value="Unassembled WGS sequence"/>
</dbReference>
<sequence length="61" mass="7225">MKPCSLRLNVCFVLKSYLHFLLLKKRKKKKLEKSREVGYGIFEVGHTENWNGYEAIPTLLR</sequence>
<dbReference type="EMBL" id="VSRR010007932">
    <property type="protein sequence ID" value="MPC47811.1"/>
    <property type="molecule type" value="Genomic_DNA"/>
</dbReference>
<evidence type="ECO:0000313" key="1">
    <source>
        <dbReference type="EMBL" id="MPC47811.1"/>
    </source>
</evidence>
<dbReference type="AlphaFoldDB" id="A0A5B7FKB5"/>
<proteinExistence type="predicted"/>
<reference evidence="1 2" key="1">
    <citation type="submission" date="2019-05" db="EMBL/GenBank/DDBJ databases">
        <title>Another draft genome of Portunus trituberculatus and its Hox gene families provides insights of decapod evolution.</title>
        <authorList>
            <person name="Jeong J.-H."/>
            <person name="Song I."/>
            <person name="Kim S."/>
            <person name="Choi T."/>
            <person name="Kim D."/>
            <person name="Ryu S."/>
            <person name="Kim W."/>
        </authorList>
    </citation>
    <scope>NUCLEOTIDE SEQUENCE [LARGE SCALE GENOMIC DNA]</scope>
    <source>
        <tissue evidence="1">Muscle</tissue>
    </source>
</reference>
<name>A0A5B7FKB5_PORTR</name>
<keyword evidence="2" id="KW-1185">Reference proteome</keyword>
<protein>
    <submittedName>
        <fullName evidence="1">Uncharacterized protein</fullName>
    </submittedName>
</protein>
<comment type="caution">
    <text evidence="1">The sequence shown here is derived from an EMBL/GenBank/DDBJ whole genome shotgun (WGS) entry which is preliminary data.</text>
</comment>
<accession>A0A5B7FKB5</accession>
<gene>
    <name evidence="1" type="ORF">E2C01_041568</name>
</gene>
<organism evidence="1 2">
    <name type="scientific">Portunus trituberculatus</name>
    <name type="common">Swimming crab</name>
    <name type="synonym">Neptunus trituberculatus</name>
    <dbReference type="NCBI Taxonomy" id="210409"/>
    <lineage>
        <taxon>Eukaryota</taxon>
        <taxon>Metazoa</taxon>
        <taxon>Ecdysozoa</taxon>
        <taxon>Arthropoda</taxon>
        <taxon>Crustacea</taxon>
        <taxon>Multicrustacea</taxon>
        <taxon>Malacostraca</taxon>
        <taxon>Eumalacostraca</taxon>
        <taxon>Eucarida</taxon>
        <taxon>Decapoda</taxon>
        <taxon>Pleocyemata</taxon>
        <taxon>Brachyura</taxon>
        <taxon>Eubrachyura</taxon>
        <taxon>Portunoidea</taxon>
        <taxon>Portunidae</taxon>
        <taxon>Portuninae</taxon>
        <taxon>Portunus</taxon>
    </lineage>
</organism>